<organism evidence="6 7">
    <name type="scientific">Brevibacterium paucivorans</name>
    <dbReference type="NCBI Taxonomy" id="170994"/>
    <lineage>
        <taxon>Bacteria</taxon>
        <taxon>Bacillati</taxon>
        <taxon>Actinomycetota</taxon>
        <taxon>Actinomycetes</taxon>
        <taxon>Micrococcales</taxon>
        <taxon>Brevibacteriaceae</taxon>
        <taxon>Brevibacterium</taxon>
    </lineage>
</organism>
<dbReference type="SUPFAM" id="SSF52540">
    <property type="entry name" value="P-loop containing nucleoside triphosphate hydrolases"/>
    <property type="match status" value="1"/>
</dbReference>
<dbReference type="PANTHER" id="PTHR43790:SF9">
    <property type="entry name" value="GALACTOFURANOSE TRANSPORTER ATP-BINDING PROTEIN YTFR"/>
    <property type="match status" value="1"/>
</dbReference>
<sequence>MNQPLVHIDNVSKSFKGIEIFRSASMEIEENQIHGLQGPNGSGKSVLFKMIVGLQRPDSGSI</sequence>
<dbReference type="GO" id="GO:0005524">
    <property type="term" value="F:ATP binding"/>
    <property type="evidence" value="ECO:0007669"/>
    <property type="project" value="UniProtKB-KW"/>
</dbReference>
<dbReference type="InterPro" id="IPR027417">
    <property type="entry name" value="P-loop_NTPase"/>
</dbReference>
<feature type="non-terminal residue" evidence="6">
    <location>
        <position position="62"/>
    </location>
</feature>
<evidence type="ECO:0000256" key="1">
    <source>
        <dbReference type="ARBA" id="ARBA00022448"/>
    </source>
</evidence>
<dbReference type="AlphaFoldDB" id="A0A2N6VI95"/>
<keyword evidence="2" id="KW-0677">Repeat</keyword>
<keyword evidence="1" id="KW-0813">Transport</keyword>
<evidence type="ECO:0000256" key="3">
    <source>
        <dbReference type="ARBA" id="ARBA00022741"/>
    </source>
</evidence>
<accession>A0A2N6VI95</accession>
<evidence type="ECO:0000259" key="5">
    <source>
        <dbReference type="Pfam" id="PF00005"/>
    </source>
</evidence>
<name>A0A2N6VI95_9MICO</name>
<gene>
    <name evidence="6" type="ORF">CJ199_15605</name>
</gene>
<dbReference type="Pfam" id="PF00005">
    <property type="entry name" value="ABC_tran"/>
    <property type="match status" value="1"/>
</dbReference>
<dbReference type="Proteomes" id="UP000235598">
    <property type="component" value="Unassembled WGS sequence"/>
</dbReference>
<evidence type="ECO:0000256" key="2">
    <source>
        <dbReference type="ARBA" id="ARBA00022737"/>
    </source>
</evidence>
<evidence type="ECO:0000313" key="6">
    <source>
        <dbReference type="EMBL" id="PMC98941.1"/>
    </source>
</evidence>
<comment type="caution">
    <text evidence="6">The sequence shown here is derived from an EMBL/GenBank/DDBJ whole genome shotgun (WGS) entry which is preliminary data.</text>
</comment>
<keyword evidence="3" id="KW-0547">Nucleotide-binding</keyword>
<protein>
    <submittedName>
        <fullName evidence="6">Multidrug ABC transporter ATP-binding protein</fullName>
    </submittedName>
</protein>
<dbReference type="Gene3D" id="3.40.50.300">
    <property type="entry name" value="P-loop containing nucleotide triphosphate hydrolases"/>
    <property type="match status" value="1"/>
</dbReference>
<dbReference type="RefSeq" id="WP_146004894.1">
    <property type="nucleotide sequence ID" value="NZ_PNHK01000665.1"/>
</dbReference>
<dbReference type="InterPro" id="IPR003439">
    <property type="entry name" value="ABC_transporter-like_ATP-bd"/>
</dbReference>
<proteinExistence type="predicted"/>
<dbReference type="InterPro" id="IPR050107">
    <property type="entry name" value="ABC_carbohydrate_import_ATPase"/>
</dbReference>
<feature type="domain" description="ABC transporter" evidence="5">
    <location>
        <begin position="22"/>
        <end position="62"/>
    </location>
</feature>
<reference evidence="6 7" key="1">
    <citation type="submission" date="2017-09" db="EMBL/GenBank/DDBJ databases">
        <title>Bacterial strain isolated from the female urinary microbiota.</title>
        <authorList>
            <person name="Thomas-White K."/>
            <person name="Kumar N."/>
            <person name="Forster S."/>
            <person name="Putonti C."/>
            <person name="Lawley T."/>
            <person name="Wolfe A.J."/>
        </authorList>
    </citation>
    <scope>NUCLEOTIDE SEQUENCE [LARGE SCALE GENOMIC DNA]</scope>
    <source>
        <strain evidence="6 7">UMB1301</strain>
    </source>
</reference>
<dbReference type="GO" id="GO:0016887">
    <property type="term" value="F:ATP hydrolysis activity"/>
    <property type="evidence" value="ECO:0007669"/>
    <property type="project" value="InterPro"/>
</dbReference>
<evidence type="ECO:0000313" key="7">
    <source>
        <dbReference type="Proteomes" id="UP000235598"/>
    </source>
</evidence>
<keyword evidence="4 6" id="KW-0067">ATP-binding</keyword>
<evidence type="ECO:0000256" key="4">
    <source>
        <dbReference type="ARBA" id="ARBA00022840"/>
    </source>
</evidence>
<dbReference type="PANTHER" id="PTHR43790">
    <property type="entry name" value="CARBOHYDRATE TRANSPORT ATP-BINDING PROTEIN MG119-RELATED"/>
    <property type="match status" value="1"/>
</dbReference>
<dbReference type="OrthoDB" id="9804819at2"/>
<dbReference type="EMBL" id="PNHK01000665">
    <property type="protein sequence ID" value="PMC98941.1"/>
    <property type="molecule type" value="Genomic_DNA"/>
</dbReference>